<protein>
    <submittedName>
        <fullName evidence="3">Uncharacterized protein</fullName>
    </submittedName>
</protein>
<evidence type="ECO:0000256" key="1">
    <source>
        <dbReference type="SAM" id="MobiDB-lite"/>
    </source>
</evidence>
<comment type="caution">
    <text evidence="3">The sequence shown here is derived from an EMBL/GenBank/DDBJ whole genome shotgun (WGS) entry which is preliminary data.</text>
</comment>
<feature type="region of interest" description="Disordered" evidence="1">
    <location>
        <begin position="60"/>
        <end position="97"/>
    </location>
</feature>
<proteinExistence type="predicted"/>
<accession>A0AAV4XFT6</accession>
<gene>
    <name evidence="3" type="ORF">CEXT_427831</name>
</gene>
<evidence type="ECO:0000313" key="4">
    <source>
        <dbReference type="Proteomes" id="UP001054945"/>
    </source>
</evidence>
<sequence>MSAKKNFPPPSTPSHHSFFFFFLINAHFDVAAVVVVCRRYESRPKAVLGTHGTFTTMTSTISQKEEGTVPTSGRDNWKRRRSGKRKEEREKKKKKDVARLAFSVQSESVQIEVQKAKRRALVMNEG</sequence>
<dbReference type="AlphaFoldDB" id="A0AAV4XFT6"/>
<feature type="transmembrane region" description="Helical" evidence="2">
    <location>
        <begin position="18"/>
        <end position="37"/>
    </location>
</feature>
<keyword evidence="4" id="KW-1185">Reference proteome</keyword>
<dbReference type="EMBL" id="BPLR01017600">
    <property type="protein sequence ID" value="GIY92909.1"/>
    <property type="molecule type" value="Genomic_DNA"/>
</dbReference>
<keyword evidence="2" id="KW-0472">Membrane</keyword>
<evidence type="ECO:0000256" key="2">
    <source>
        <dbReference type="SAM" id="Phobius"/>
    </source>
</evidence>
<organism evidence="3 4">
    <name type="scientific">Caerostris extrusa</name>
    <name type="common">Bark spider</name>
    <name type="synonym">Caerostris bankana</name>
    <dbReference type="NCBI Taxonomy" id="172846"/>
    <lineage>
        <taxon>Eukaryota</taxon>
        <taxon>Metazoa</taxon>
        <taxon>Ecdysozoa</taxon>
        <taxon>Arthropoda</taxon>
        <taxon>Chelicerata</taxon>
        <taxon>Arachnida</taxon>
        <taxon>Araneae</taxon>
        <taxon>Araneomorphae</taxon>
        <taxon>Entelegynae</taxon>
        <taxon>Araneoidea</taxon>
        <taxon>Araneidae</taxon>
        <taxon>Caerostris</taxon>
    </lineage>
</organism>
<name>A0AAV4XFT6_CAEEX</name>
<keyword evidence="2" id="KW-1133">Transmembrane helix</keyword>
<reference evidence="3 4" key="1">
    <citation type="submission" date="2021-06" db="EMBL/GenBank/DDBJ databases">
        <title>Caerostris extrusa draft genome.</title>
        <authorList>
            <person name="Kono N."/>
            <person name="Arakawa K."/>
        </authorList>
    </citation>
    <scope>NUCLEOTIDE SEQUENCE [LARGE SCALE GENOMIC DNA]</scope>
</reference>
<evidence type="ECO:0000313" key="3">
    <source>
        <dbReference type="EMBL" id="GIY92909.1"/>
    </source>
</evidence>
<dbReference type="Proteomes" id="UP001054945">
    <property type="component" value="Unassembled WGS sequence"/>
</dbReference>
<keyword evidence="2" id="KW-0812">Transmembrane</keyword>